<evidence type="ECO:0000256" key="5">
    <source>
        <dbReference type="SAM" id="MobiDB-lite"/>
    </source>
</evidence>
<dbReference type="GO" id="GO:0070210">
    <property type="term" value="C:Rpd3L-Expanded complex"/>
    <property type="evidence" value="ECO:0007669"/>
    <property type="project" value="TreeGrafter"/>
</dbReference>
<feature type="compositionally biased region" description="Low complexity" evidence="5">
    <location>
        <begin position="587"/>
        <end position="602"/>
    </location>
</feature>
<dbReference type="SUPFAM" id="SSF82199">
    <property type="entry name" value="SET domain"/>
    <property type="match status" value="1"/>
</dbReference>
<dbReference type="InterPro" id="IPR013083">
    <property type="entry name" value="Znf_RING/FYVE/PHD"/>
</dbReference>
<dbReference type="Gene3D" id="3.30.40.10">
    <property type="entry name" value="Zinc/RING finger domain, C3HC4 (zinc finger)"/>
    <property type="match status" value="1"/>
</dbReference>
<organism evidence="7 8">
    <name type="scientific">Trichomonascus ciferrii</name>
    <dbReference type="NCBI Taxonomy" id="44093"/>
    <lineage>
        <taxon>Eukaryota</taxon>
        <taxon>Fungi</taxon>
        <taxon>Dikarya</taxon>
        <taxon>Ascomycota</taxon>
        <taxon>Saccharomycotina</taxon>
        <taxon>Dipodascomycetes</taxon>
        <taxon>Dipodascales</taxon>
        <taxon>Trichomonascaceae</taxon>
        <taxon>Trichomonascus</taxon>
        <taxon>Trichomonascus ciferrii complex</taxon>
    </lineage>
</organism>
<keyword evidence="2" id="KW-0863">Zinc-finger</keyword>
<name>A0A642V5P6_9ASCO</name>
<evidence type="ECO:0000256" key="1">
    <source>
        <dbReference type="ARBA" id="ARBA00022723"/>
    </source>
</evidence>
<evidence type="ECO:0000256" key="2">
    <source>
        <dbReference type="ARBA" id="ARBA00022771"/>
    </source>
</evidence>
<dbReference type="EMBL" id="SWFS01000173">
    <property type="protein sequence ID" value="KAA8915338.1"/>
    <property type="molecule type" value="Genomic_DNA"/>
</dbReference>
<gene>
    <name evidence="7" type="ORF">TRICI_002522</name>
</gene>
<feature type="region of interest" description="Disordered" evidence="5">
    <location>
        <begin position="480"/>
        <end position="549"/>
    </location>
</feature>
<dbReference type="Proteomes" id="UP000761534">
    <property type="component" value="Unassembled WGS sequence"/>
</dbReference>
<evidence type="ECO:0000313" key="8">
    <source>
        <dbReference type="Proteomes" id="UP000761534"/>
    </source>
</evidence>
<protein>
    <recommendedName>
        <fullName evidence="6">SET domain-containing protein</fullName>
    </recommendedName>
</protein>
<keyword evidence="4" id="KW-0156">Chromatin regulator</keyword>
<dbReference type="SMART" id="SM00317">
    <property type="entry name" value="SET"/>
    <property type="match status" value="1"/>
</dbReference>
<dbReference type="GO" id="GO:0006355">
    <property type="term" value="P:regulation of DNA-templated transcription"/>
    <property type="evidence" value="ECO:0007669"/>
    <property type="project" value="TreeGrafter"/>
</dbReference>
<feature type="region of interest" description="Disordered" evidence="5">
    <location>
        <begin position="1"/>
        <end position="20"/>
    </location>
</feature>
<dbReference type="GO" id="GO:0034967">
    <property type="term" value="C:Set3 complex"/>
    <property type="evidence" value="ECO:0007669"/>
    <property type="project" value="TreeGrafter"/>
</dbReference>
<comment type="caution">
    <text evidence="7">The sequence shown here is derived from an EMBL/GenBank/DDBJ whole genome shotgun (WGS) entry which is preliminary data.</text>
</comment>
<dbReference type="InterPro" id="IPR001214">
    <property type="entry name" value="SET_dom"/>
</dbReference>
<dbReference type="OrthoDB" id="20872at2759"/>
<dbReference type="VEuPathDB" id="FungiDB:TRICI_002522"/>
<feature type="compositionally biased region" description="Polar residues" evidence="5">
    <location>
        <begin position="537"/>
        <end position="547"/>
    </location>
</feature>
<dbReference type="PROSITE" id="PS01359">
    <property type="entry name" value="ZF_PHD_1"/>
    <property type="match status" value="1"/>
</dbReference>
<dbReference type="Pfam" id="PF20826">
    <property type="entry name" value="PHD_5"/>
    <property type="match status" value="1"/>
</dbReference>
<evidence type="ECO:0000259" key="6">
    <source>
        <dbReference type="PROSITE" id="PS50280"/>
    </source>
</evidence>
<dbReference type="GO" id="GO:0006325">
    <property type="term" value="P:chromatin organization"/>
    <property type="evidence" value="ECO:0007669"/>
    <property type="project" value="UniProtKB-KW"/>
</dbReference>
<dbReference type="PROSITE" id="PS50280">
    <property type="entry name" value="SET"/>
    <property type="match status" value="1"/>
</dbReference>
<dbReference type="PANTHER" id="PTHR46462:SF3">
    <property type="entry name" value="UPSET, ISOFORM A"/>
    <property type="match status" value="1"/>
</dbReference>
<evidence type="ECO:0000256" key="3">
    <source>
        <dbReference type="ARBA" id="ARBA00022833"/>
    </source>
</evidence>
<feature type="compositionally biased region" description="Low complexity" evidence="5">
    <location>
        <begin position="123"/>
        <end position="161"/>
    </location>
</feature>
<dbReference type="CDD" id="cd15550">
    <property type="entry name" value="PHD_MLL5"/>
    <property type="match status" value="1"/>
</dbReference>
<dbReference type="Pfam" id="PF00856">
    <property type="entry name" value="SET"/>
    <property type="match status" value="1"/>
</dbReference>
<dbReference type="Gene3D" id="2.170.270.10">
    <property type="entry name" value="SET domain"/>
    <property type="match status" value="1"/>
</dbReference>
<keyword evidence="8" id="KW-1185">Reference proteome</keyword>
<feature type="region of interest" description="Disordered" evidence="5">
    <location>
        <begin position="569"/>
        <end position="661"/>
    </location>
</feature>
<evidence type="ECO:0000256" key="4">
    <source>
        <dbReference type="ARBA" id="ARBA00022853"/>
    </source>
</evidence>
<evidence type="ECO:0000313" key="7">
    <source>
        <dbReference type="EMBL" id="KAA8915338.1"/>
    </source>
</evidence>
<proteinExistence type="predicted"/>
<dbReference type="SUPFAM" id="SSF57903">
    <property type="entry name" value="FYVE/PHD zinc finger"/>
    <property type="match status" value="1"/>
</dbReference>
<keyword evidence="1" id="KW-0479">Metal-binding</keyword>
<feature type="region of interest" description="Disordered" evidence="5">
    <location>
        <begin position="96"/>
        <end position="196"/>
    </location>
</feature>
<dbReference type="InterPro" id="IPR046341">
    <property type="entry name" value="SET_dom_sf"/>
</dbReference>
<dbReference type="GO" id="GO:0008270">
    <property type="term" value="F:zinc ion binding"/>
    <property type="evidence" value="ECO:0007669"/>
    <property type="project" value="UniProtKB-KW"/>
</dbReference>
<dbReference type="InterPro" id="IPR019786">
    <property type="entry name" value="Zinc_finger_PHD-type_CS"/>
</dbReference>
<feature type="compositionally biased region" description="Basic and acidic residues" evidence="5">
    <location>
        <begin position="1"/>
        <end position="10"/>
    </location>
</feature>
<sequence length="661" mass="73959">MEGESNKVDETTGPQRRGRNEIYDEDSGIILCICGFEEDDGFTIQCERCNVWQHAQCVDISEDEVPDIYYCDKCDQNPHRVVDVKAAIERQQRIANGQQHEQEEVEQPLPPPTKPQRRKGSKGKNANNNNGESDTSSTTTTITTNNDNTNNNENNVNDLPRPTLPPAPPRRGRGKRLTVQASKAGDDVTSESEHDQDISKYFTSASSYKSFFVKADVCQIPRALKEKMEPYLTTTALELCQHDDQCSFLTSQEFSHITPAKVSVKFAYENQKQKFYGFSKFGLFAEAPIPRDRFLIEFVGYLMQLEDYKRNPVNQYRFFGCAKAGVLFYDKLGLAIDGRLVGSEASFIRRSCRPNVKVSAVVVDDKVIRFAAFATEPIKSGSEITMGWDWDPRHPATKLLEQGPDALNKVERECLLRTSDMIRERGMDCACNNQQDCILIQMRRAGMVASDRPGSSPIMGYSAREERKIQGAMSLIDKLEKKKKRKSTDGEQQQTPALSQRQQQPPSTAQNGTTTPHDDKSIQTEPSLKKLKRPNSDEQLPSPTTAKSFCRLNTLRTKFLKARQEYLDKPPTAIPSPLLNGPFYTNSHSPSPAPEASKSPTAIDPNKAYTTSKPTLEEAKPPPAPPAVASTSKVQKKKLSFADYKKKQKPAQPASNNTTAK</sequence>
<feature type="domain" description="SET" evidence="6">
    <location>
        <begin position="260"/>
        <end position="389"/>
    </location>
</feature>
<feature type="compositionally biased region" description="Polar residues" evidence="5">
    <location>
        <begin position="490"/>
        <end position="515"/>
    </location>
</feature>
<accession>A0A642V5P6</accession>
<dbReference type="AlphaFoldDB" id="A0A642V5P6"/>
<dbReference type="InterPro" id="IPR001965">
    <property type="entry name" value="Znf_PHD"/>
</dbReference>
<dbReference type="InterPro" id="IPR011011">
    <property type="entry name" value="Znf_FYVE_PHD"/>
</dbReference>
<dbReference type="PANTHER" id="PTHR46462">
    <property type="entry name" value="UPSET, ISOFORM A"/>
    <property type="match status" value="1"/>
</dbReference>
<dbReference type="SMART" id="SM00249">
    <property type="entry name" value="PHD"/>
    <property type="match status" value="1"/>
</dbReference>
<keyword evidence="3" id="KW-0862">Zinc</keyword>
<reference evidence="7" key="1">
    <citation type="journal article" date="2019" name="G3 (Bethesda)">
        <title>Genome Assemblies of Two Rare Opportunistic Yeast Pathogens: Diutina rugosa (syn. Candida rugosa) and Trichomonascus ciferrii (syn. Candida ciferrii).</title>
        <authorList>
            <person name="Mixao V."/>
            <person name="Saus E."/>
            <person name="Hansen A.P."/>
            <person name="Lass-Florl C."/>
            <person name="Gabaldon T."/>
        </authorList>
    </citation>
    <scope>NUCLEOTIDE SEQUENCE</scope>
    <source>
        <strain evidence="7">CBS 4856</strain>
    </source>
</reference>